<dbReference type="RefSeq" id="WP_118083828.1">
    <property type="nucleotide sequence ID" value="NZ_QSJS01000007.1"/>
</dbReference>
<gene>
    <name evidence="2" type="ORF">DW775_06970</name>
    <name evidence="1" type="ORF">DW975_12065</name>
</gene>
<dbReference type="Proteomes" id="UP000283431">
    <property type="component" value="Unassembled WGS sequence"/>
</dbReference>
<dbReference type="AlphaFoldDB" id="A0A414HZ69"/>
<evidence type="ECO:0000313" key="2">
    <source>
        <dbReference type="EMBL" id="RHD95029.1"/>
    </source>
</evidence>
<dbReference type="EMBL" id="QSJS01000007">
    <property type="protein sequence ID" value="RHD95029.1"/>
    <property type="molecule type" value="Genomic_DNA"/>
</dbReference>
<dbReference type="Proteomes" id="UP000284835">
    <property type="component" value="Unassembled WGS sequence"/>
</dbReference>
<name>A0A414HZ69_9FIRM</name>
<evidence type="ECO:0000313" key="1">
    <source>
        <dbReference type="EMBL" id="RGZ74307.1"/>
    </source>
</evidence>
<proteinExistence type="predicted"/>
<dbReference type="EMBL" id="QSEN01000025">
    <property type="protein sequence ID" value="RGZ74307.1"/>
    <property type="molecule type" value="Genomic_DNA"/>
</dbReference>
<accession>A0A414HZ69</accession>
<reference evidence="3 4" key="1">
    <citation type="submission" date="2018-08" db="EMBL/GenBank/DDBJ databases">
        <title>A genome reference for cultivated species of the human gut microbiota.</title>
        <authorList>
            <person name="Zou Y."/>
            <person name="Xue W."/>
            <person name="Luo G."/>
        </authorList>
    </citation>
    <scope>NUCLEOTIDE SEQUENCE [LARGE SCALE GENOMIC DNA]</scope>
    <source>
        <strain evidence="2 4">AM30-13AC</strain>
        <strain evidence="1 3">AM48-7</strain>
    </source>
</reference>
<evidence type="ECO:0000313" key="4">
    <source>
        <dbReference type="Proteomes" id="UP000284835"/>
    </source>
</evidence>
<organism evidence="2 4">
    <name type="scientific">Agathobacter rectalis</name>
    <dbReference type="NCBI Taxonomy" id="39491"/>
    <lineage>
        <taxon>Bacteria</taxon>
        <taxon>Bacillati</taxon>
        <taxon>Bacillota</taxon>
        <taxon>Clostridia</taxon>
        <taxon>Lachnospirales</taxon>
        <taxon>Lachnospiraceae</taxon>
        <taxon>Agathobacter</taxon>
    </lineage>
</organism>
<comment type="caution">
    <text evidence="2">The sequence shown here is derived from an EMBL/GenBank/DDBJ whole genome shotgun (WGS) entry which is preliminary data.</text>
</comment>
<sequence>MYLMDLIKSYREKLIDNPNDYSCLLFALQIPSICSRIEIPKTKENTGESKDGKFYGSKGRIWDGNIYKAWLRNHKNNFVNICGGSMGMEEFCKNLYELRCKMTHEGVVMTGTNHFFFIEGNMAMCVNDIVFFPIKRLCDDMFDAALNTLSKHKDINITQFDDMFLSSEIYNSIIKDVETTYDTFWEKYSDSDKMLNCIYDHIIVDRENMKTGIDKFFMEKPDDTFEIWDFSMRFGGIVDNKEEFIHREFDKSKSKVCLTMNKPTDVLRLSKTEYERMLQVAQELRKYTEDNKFDINRYI</sequence>
<protein>
    <submittedName>
        <fullName evidence="2">Uncharacterized protein</fullName>
    </submittedName>
</protein>
<evidence type="ECO:0000313" key="3">
    <source>
        <dbReference type="Proteomes" id="UP000283431"/>
    </source>
</evidence>